<dbReference type="Gene3D" id="1.20.1270.220">
    <property type="match status" value="1"/>
</dbReference>
<feature type="domain" description="NET" evidence="2">
    <location>
        <begin position="56"/>
        <end position="138"/>
    </location>
</feature>
<evidence type="ECO:0000259" key="2">
    <source>
        <dbReference type="PROSITE" id="PS51525"/>
    </source>
</evidence>
<dbReference type="Pfam" id="PF17035">
    <property type="entry name" value="BET"/>
    <property type="match status" value="1"/>
</dbReference>
<feature type="compositionally biased region" description="Polar residues" evidence="1">
    <location>
        <begin position="18"/>
        <end position="33"/>
    </location>
</feature>
<feature type="region of interest" description="Disordered" evidence="1">
    <location>
        <begin position="157"/>
        <end position="232"/>
    </location>
</feature>
<dbReference type="EMBL" id="HBNS01046482">
    <property type="protein sequence ID" value="CAE4646964.1"/>
    <property type="molecule type" value="Transcribed_RNA"/>
</dbReference>
<proteinExistence type="predicted"/>
<sequence length="232" mass="25893">MTRTTRSVAAKEQDATKPPSSFTRSKHSTTTQPVAVVASSPEKKRRISPTKREKEIPTDDSTVESLTPKEEENLAEAINQLSSYELSGVIQIISESSSSSVDNIWDEIDMDIGQLDAATQRKLQHYVRMLRTSASEKEEKKETFQMFQDTQNVTEAISEMSSATSTPAPVPEFKVEEEEVKSKRLEDTQNVTTQISQVPSATPAPEKVEEEEKKPLALEGKQMDIQTCTLQK</sequence>
<gene>
    <name evidence="3" type="ORF">DBRI00130_LOCUS35927</name>
</gene>
<feature type="compositionally biased region" description="Polar residues" evidence="1">
    <location>
        <begin position="188"/>
        <end position="200"/>
    </location>
</feature>
<evidence type="ECO:0000313" key="3">
    <source>
        <dbReference type="EMBL" id="CAE4646964.1"/>
    </source>
</evidence>
<reference evidence="3" key="1">
    <citation type="submission" date="2021-01" db="EMBL/GenBank/DDBJ databases">
        <authorList>
            <person name="Corre E."/>
            <person name="Pelletier E."/>
            <person name="Niang G."/>
            <person name="Scheremetjew M."/>
            <person name="Finn R."/>
            <person name="Kale V."/>
            <person name="Holt S."/>
            <person name="Cochrane G."/>
            <person name="Meng A."/>
            <person name="Brown T."/>
            <person name="Cohen L."/>
        </authorList>
    </citation>
    <scope>NUCLEOTIDE SEQUENCE</scope>
    <source>
        <strain evidence="3">GSO104</strain>
    </source>
</reference>
<dbReference type="PROSITE" id="PS51525">
    <property type="entry name" value="NET"/>
    <property type="match status" value="1"/>
</dbReference>
<dbReference type="InterPro" id="IPR038336">
    <property type="entry name" value="NET_sf"/>
</dbReference>
<dbReference type="AlphaFoldDB" id="A0A7S4SJ03"/>
<dbReference type="InterPro" id="IPR027353">
    <property type="entry name" value="NET_dom"/>
</dbReference>
<feature type="region of interest" description="Disordered" evidence="1">
    <location>
        <begin position="1"/>
        <end position="69"/>
    </location>
</feature>
<feature type="compositionally biased region" description="Basic and acidic residues" evidence="1">
    <location>
        <begin position="206"/>
        <end position="216"/>
    </location>
</feature>
<name>A0A7S4SJ03_9STRA</name>
<feature type="compositionally biased region" description="Polar residues" evidence="1">
    <location>
        <begin position="157"/>
        <end position="166"/>
    </location>
</feature>
<organism evidence="3">
    <name type="scientific">Ditylum brightwellii</name>
    <dbReference type="NCBI Taxonomy" id="49249"/>
    <lineage>
        <taxon>Eukaryota</taxon>
        <taxon>Sar</taxon>
        <taxon>Stramenopiles</taxon>
        <taxon>Ochrophyta</taxon>
        <taxon>Bacillariophyta</taxon>
        <taxon>Mediophyceae</taxon>
        <taxon>Lithodesmiophycidae</taxon>
        <taxon>Lithodesmiales</taxon>
        <taxon>Lithodesmiaceae</taxon>
        <taxon>Ditylum</taxon>
    </lineage>
</organism>
<protein>
    <recommendedName>
        <fullName evidence="2">NET domain-containing protein</fullName>
    </recommendedName>
</protein>
<evidence type="ECO:0000256" key="1">
    <source>
        <dbReference type="SAM" id="MobiDB-lite"/>
    </source>
</evidence>
<accession>A0A7S4SJ03</accession>